<dbReference type="EMBL" id="JADOXO010000284">
    <property type="protein sequence ID" value="KAF9807247.1"/>
    <property type="molecule type" value="Genomic_DNA"/>
</dbReference>
<dbReference type="AlphaFoldDB" id="A0A8H7NWJ7"/>
<gene>
    <name evidence="6" type="ORF">IEO21_08299</name>
</gene>
<dbReference type="GO" id="GO:0051228">
    <property type="term" value="P:mitotic spindle disassembly"/>
    <property type="evidence" value="ECO:0007669"/>
    <property type="project" value="TreeGrafter"/>
</dbReference>
<feature type="compositionally biased region" description="Acidic residues" evidence="4">
    <location>
        <begin position="87"/>
        <end position="101"/>
    </location>
</feature>
<feature type="region of interest" description="Disordered" evidence="4">
    <location>
        <begin position="73"/>
        <end position="101"/>
    </location>
</feature>
<dbReference type="Pfam" id="PF17862">
    <property type="entry name" value="AAA_lid_3"/>
    <property type="match status" value="1"/>
</dbReference>
<organism evidence="6 7">
    <name type="scientific">Rhodonia placenta</name>
    <dbReference type="NCBI Taxonomy" id="104341"/>
    <lineage>
        <taxon>Eukaryota</taxon>
        <taxon>Fungi</taxon>
        <taxon>Dikarya</taxon>
        <taxon>Basidiomycota</taxon>
        <taxon>Agaricomycotina</taxon>
        <taxon>Agaricomycetes</taxon>
        <taxon>Polyporales</taxon>
        <taxon>Adustoporiaceae</taxon>
        <taxon>Rhodonia</taxon>
    </lineage>
</organism>
<dbReference type="GO" id="GO:0016887">
    <property type="term" value="F:ATP hydrolysis activity"/>
    <property type="evidence" value="ECO:0007669"/>
    <property type="project" value="TreeGrafter"/>
</dbReference>
<evidence type="ECO:0000313" key="6">
    <source>
        <dbReference type="EMBL" id="KAF9807247.1"/>
    </source>
</evidence>
<keyword evidence="2" id="KW-0547">Nucleotide-binding</keyword>
<dbReference type="GO" id="GO:0031593">
    <property type="term" value="F:polyubiquitin modification-dependent protein binding"/>
    <property type="evidence" value="ECO:0007669"/>
    <property type="project" value="TreeGrafter"/>
</dbReference>
<dbReference type="InterPro" id="IPR050168">
    <property type="entry name" value="AAA_ATPase_domain"/>
</dbReference>
<dbReference type="GO" id="GO:0005634">
    <property type="term" value="C:nucleus"/>
    <property type="evidence" value="ECO:0007669"/>
    <property type="project" value="TreeGrafter"/>
</dbReference>
<evidence type="ECO:0000256" key="4">
    <source>
        <dbReference type="SAM" id="MobiDB-lite"/>
    </source>
</evidence>
<accession>A0A8H7NWJ7</accession>
<evidence type="ECO:0000256" key="3">
    <source>
        <dbReference type="ARBA" id="ARBA00022840"/>
    </source>
</evidence>
<dbReference type="Proteomes" id="UP000639403">
    <property type="component" value="Unassembled WGS sequence"/>
</dbReference>
<evidence type="ECO:0000256" key="1">
    <source>
        <dbReference type="ARBA" id="ARBA00006914"/>
    </source>
</evidence>
<keyword evidence="3" id="KW-0067">ATP-binding</keyword>
<dbReference type="GO" id="GO:0034098">
    <property type="term" value="C:VCP-NPL4-UFD1 AAA ATPase complex"/>
    <property type="evidence" value="ECO:0007669"/>
    <property type="project" value="TreeGrafter"/>
</dbReference>
<sequence>MEFIDLDKDAIDTEVLNSLGVTTENFRFALSTSNLCVLAKNTHGFSGADLTEICQRVAKLAIRESIESDIRRAQEKQTMVAASDDAKMEEDDDDEDEDEQDPAPVITWVHFEEAMKFARRSVSDVAIRRYKMFAQNLQQSRWFGFVSYPSPHIRTPPYHGGGVRIRGDGYETSSARHSSSPTQPVHLQWMARPYQQVLQDLRACRMTTCTRNGQLSAVFLPVC</sequence>
<protein>
    <recommendedName>
        <fullName evidence="5">AAA ATPase AAA+ lid domain-containing protein</fullName>
    </recommendedName>
</protein>
<dbReference type="GO" id="GO:0005524">
    <property type="term" value="F:ATP binding"/>
    <property type="evidence" value="ECO:0007669"/>
    <property type="project" value="UniProtKB-KW"/>
</dbReference>
<dbReference type="GO" id="GO:0030970">
    <property type="term" value="P:retrograde protein transport, ER to cytosol"/>
    <property type="evidence" value="ECO:0007669"/>
    <property type="project" value="TreeGrafter"/>
</dbReference>
<feature type="domain" description="AAA ATPase AAA+ lid" evidence="5">
    <location>
        <begin position="35"/>
        <end position="71"/>
    </location>
</feature>
<evidence type="ECO:0000256" key="2">
    <source>
        <dbReference type="ARBA" id="ARBA00022741"/>
    </source>
</evidence>
<dbReference type="InterPro" id="IPR041569">
    <property type="entry name" value="AAA_lid_3"/>
</dbReference>
<dbReference type="Gene3D" id="6.10.20.150">
    <property type="match status" value="1"/>
</dbReference>
<dbReference type="GO" id="GO:0097352">
    <property type="term" value="P:autophagosome maturation"/>
    <property type="evidence" value="ECO:0007669"/>
    <property type="project" value="TreeGrafter"/>
</dbReference>
<proteinExistence type="inferred from homology"/>
<name>A0A8H7NWJ7_9APHY</name>
<evidence type="ECO:0000313" key="7">
    <source>
        <dbReference type="Proteomes" id="UP000639403"/>
    </source>
</evidence>
<reference evidence="6" key="1">
    <citation type="submission" date="2020-11" db="EMBL/GenBank/DDBJ databases">
        <authorList>
            <person name="Koelle M."/>
            <person name="Horta M.A.C."/>
            <person name="Nowrousian M."/>
            <person name="Ohm R.A."/>
            <person name="Benz P."/>
            <person name="Pilgard A."/>
        </authorList>
    </citation>
    <scope>NUCLEOTIDE SEQUENCE</scope>
    <source>
        <strain evidence="6">FPRL280</strain>
    </source>
</reference>
<dbReference type="PANTHER" id="PTHR23077">
    <property type="entry name" value="AAA-FAMILY ATPASE"/>
    <property type="match status" value="1"/>
</dbReference>
<comment type="similarity">
    <text evidence="1">Belongs to the AAA ATPase family.</text>
</comment>
<reference evidence="6" key="2">
    <citation type="journal article" name="Front. Microbiol.">
        <title>Degradative Capacity of Two Strains of Rhodonia placenta: From Phenotype to Genotype.</title>
        <authorList>
            <person name="Kolle M."/>
            <person name="Horta M.A.C."/>
            <person name="Nowrousian M."/>
            <person name="Ohm R.A."/>
            <person name="Benz J.P."/>
            <person name="Pilgard A."/>
        </authorList>
    </citation>
    <scope>NUCLEOTIDE SEQUENCE</scope>
    <source>
        <strain evidence="6">FPRL280</strain>
    </source>
</reference>
<dbReference type="GO" id="GO:0005829">
    <property type="term" value="C:cytosol"/>
    <property type="evidence" value="ECO:0007669"/>
    <property type="project" value="TreeGrafter"/>
</dbReference>
<evidence type="ECO:0000259" key="5">
    <source>
        <dbReference type="Pfam" id="PF17862"/>
    </source>
</evidence>
<dbReference type="PANTHER" id="PTHR23077:SF171">
    <property type="entry name" value="NUCLEAR VALOSIN-CONTAINING PROTEIN-LIKE"/>
    <property type="match status" value="1"/>
</dbReference>
<comment type="caution">
    <text evidence="6">The sequence shown here is derived from an EMBL/GenBank/DDBJ whole genome shotgun (WGS) entry which is preliminary data.</text>
</comment>